<sequence length="143" mass="16181">MHTTEHPELVQHAVHMLACQCTELLAGPLRVGDTGLYSFCWWLTQCPPCFKRRKGECIAACIIYQRSSNLLRFDIANRDILAALEFDVNGIDYDRVRSYDSPVTHSCALLMCFPLGLIPCHGDLHLAFSSQLQRLFSASGFRF</sequence>
<name>A0A7C9E9L5_OPUST</name>
<dbReference type="EMBL" id="GISG01205079">
    <property type="protein sequence ID" value="MBA4659783.1"/>
    <property type="molecule type" value="Transcribed_RNA"/>
</dbReference>
<dbReference type="AlphaFoldDB" id="A0A7C9E9L5"/>
<reference evidence="1" key="2">
    <citation type="submission" date="2020-07" db="EMBL/GenBank/DDBJ databases">
        <authorList>
            <person name="Vera ALvarez R."/>
            <person name="Arias-Moreno D.M."/>
            <person name="Jimenez-Jacinto V."/>
            <person name="Jimenez-Bremont J.F."/>
            <person name="Swaminathan K."/>
            <person name="Moose S.P."/>
            <person name="Guerrero-Gonzalez M.L."/>
            <person name="Marino-Ramirez L."/>
            <person name="Landsman D."/>
            <person name="Rodriguez-Kessler M."/>
            <person name="Delgado-Sanchez P."/>
        </authorList>
    </citation>
    <scope>NUCLEOTIDE SEQUENCE</scope>
    <source>
        <tissue evidence="1">Cladode</tissue>
    </source>
</reference>
<organism evidence="1">
    <name type="scientific">Opuntia streptacantha</name>
    <name type="common">Prickly pear cactus</name>
    <name type="synonym">Opuntia cardona</name>
    <dbReference type="NCBI Taxonomy" id="393608"/>
    <lineage>
        <taxon>Eukaryota</taxon>
        <taxon>Viridiplantae</taxon>
        <taxon>Streptophyta</taxon>
        <taxon>Embryophyta</taxon>
        <taxon>Tracheophyta</taxon>
        <taxon>Spermatophyta</taxon>
        <taxon>Magnoliopsida</taxon>
        <taxon>eudicotyledons</taxon>
        <taxon>Gunneridae</taxon>
        <taxon>Pentapetalae</taxon>
        <taxon>Caryophyllales</taxon>
        <taxon>Cactineae</taxon>
        <taxon>Cactaceae</taxon>
        <taxon>Opuntioideae</taxon>
        <taxon>Opuntia</taxon>
    </lineage>
</organism>
<proteinExistence type="predicted"/>
<protein>
    <submittedName>
        <fullName evidence="1">Uncharacterized protein</fullName>
    </submittedName>
</protein>
<reference evidence="1" key="1">
    <citation type="journal article" date="2013" name="J. Plant Res.">
        <title>Effect of fungi and light on seed germination of three Opuntia species from semiarid lands of central Mexico.</title>
        <authorList>
            <person name="Delgado-Sanchez P."/>
            <person name="Jimenez-Bremont J.F."/>
            <person name="Guerrero-Gonzalez Mde L."/>
            <person name="Flores J."/>
        </authorList>
    </citation>
    <scope>NUCLEOTIDE SEQUENCE</scope>
    <source>
        <tissue evidence="1">Cladode</tissue>
    </source>
</reference>
<accession>A0A7C9E9L5</accession>
<evidence type="ECO:0000313" key="1">
    <source>
        <dbReference type="EMBL" id="MBA4659783.1"/>
    </source>
</evidence>